<protein>
    <recommendedName>
        <fullName evidence="2">NADH:ubiquinone oxidoreductase-like 20kDa subunit domain-containing protein</fullName>
    </recommendedName>
</protein>
<feature type="domain" description="NADH:ubiquinone oxidoreductase-like 20kDa subunit" evidence="2">
    <location>
        <begin position="14"/>
        <end position="162"/>
    </location>
</feature>
<reference evidence="3" key="1">
    <citation type="journal article" date="2020" name="mSystems">
        <title>Genome- and Community-Level Interaction Insights into Carbon Utilization and Element Cycling Functions of Hydrothermarchaeota in Hydrothermal Sediment.</title>
        <authorList>
            <person name="Zhou Z."/>
            <person name="Liu Y."/>
            <person name="Xu W."/>
            <person name="Pan J."/>
            <person name="Luo Z.H."/>
            <person name="Li M."/>
        </authorList>
    </citation>
    <scope>NUCLEOTIDE SEQUENCE [LARGE SCALE GENOMIC DNA]</scope>
    <source>
        <strain evidence="4">SpSt-622</strain>
        <strain evidence="3">SpSt-642</strain>
    </source>
</reference>
<name>A0A7C4HAW4_STAMA</name>
<dbReference type="InterPro" id="IPR037024">
    <property type="entry name" value="NiFe_Hase_small_N_sf"/>
</dbReference>
<dbReference type="GO" id="GO:0051536">
    <property type="term" value="F:iron-sulfur cluster binding"/>
    <property type="evidence" value="ECO:0007669"/>
    <property type="project" value="InterPro"/>
</dbReference>
<keyword evidence="1" id="KW-0560">Oxidoreductase</keyword>
<dbReference type="SUPFAM" id="SSF56770">
    <property type="entry name" value="HydA/Nqo6-like"/>
    <property type="match status" value="1"/>
</dbReference>
<organism evidence="3">
    <name type="scientific">Staphylothermus marinus</name>
    <dbReference type="NCBI Taxonomy" id="2280"/>
    <lineage>
        <taxon>Archaea</taxon>
        <taxon>Thermoproteota</taxon>
        <taxon>Thermoprotei</taxon>
        <taxon>Desulfurococcales</taxon>
        <taxon>Desulfurococcaceae</taxon>
        <taxon>Staphylothermus</taxon>
    </lineage>
</organism>
<gene>
    <name evidence="4" type="ORF">ENT92_00590</name>
    <name evidence="3" type="ORF">ENU14_00950</name>
</gene>
<proteinExistence type="predicted"/>
<evidence type="ECO:0000256" key="1">
    <source>
        <dbReference type="ARBA" id="ARBA00023002"/>
    </source>
</evidence>
<evidence type="ECO:0000259" key="2">
    <source>
        <dbReference type="Pfam" id="PF01058"/>
    </source>
</evidence>
<accession>A0A7C4HAW4</accession>
<sequence>MNKMKLAIVYGAICGGCDVALANWGERLIDISNKYDIIYWNAAVDAKNDLLESVREIDIGIYMGIIRTDYHLELIKTLREKTRILVAYGTCSVYGDIPGLSALIKSSRLLNDIKNTVTTTHYSEENISSSISLPRLLDSVYTVIQVVNPDIIVPGCPPSEESNDELINILLKIEPGYKPGGVIVLGEDRSLCYICPRKPEDFHRIVMPGIYRLHEVKLDERKCFLEQGVICLGPATRAACKTPCIKNNFPCTGCMGPAPGVEDTGLKLISSISSILLVDREKELLEKGLAKQLDKIVDPMGLFYRYTLPVSLVKKISEKERFGK</sequence>
<dbReference type="Pfam" id="PF01058">
    <property type="entry name" value="Oxidored_q6"/>
    <property type="match status" value="1"/>
</dbReference>
<dbReference type="PANTHER" id="PTHR42845">
    <property type="entry name" value="COENZYME F420-REDUCING HYDROGENASE, GAMMA SUBUNIT"/>
    <property type="match status" value="1"/>
</dbReference>
<dbReference type="EMBL" id="DTAN01000026">
    <property type="protein sequence ID" value="HGU64700.1"/>
    <property type="molecule type" value="Genomic_DNA"/>
</dbReference>
<dbReference type="InterPro" id="IPR051349">
    <property type="entry name" value="Hydrogenase_assoc-protein"/>
</dbReference>
<dbReference type="EMBL" id="DTBJ01000013">
    <property type="protein sequence ID" value="HGM58149.1"/>
    <property type="molecule type" value="Genomic_DNA"/>
</dbReference>
<dbReference type="InterPro" id="IPR006137">
    <property type="entry name" value="NADH_UbQ_OxRdtase-like_20kDa"/>
</dbReference>
<evidence type="ECO:0000313" key="4">
    <source>
        <dbReference type="EMBL" id="HGU64700.1"/>
    </source>
</evidence>
<evidence type="ECO:0000313" key="3">
    <source>
        <dbReference type="EMBL" id="HGM58149.1"/>
    </source>
</evidence>
<comment type="caution">
    <text evidence="3">The sequence shown here is derived from an EMBL/GenBank/DDBJ whole genome shotgun (WGS) entry which is preliminary data.</text>
</comment>
<dbReference type="GO" id="GO:0016491">
    <property type="term" value="F:oxidoreductase activity"/>
    <property type="evidence" value="ECO:0007669"/>
    <property type="project" value="UniProtKB-KW"/>
</dbReference>
<dbReference type="PANTHER" id="PTHR42845:SF2">
    <property type="entry name" value="F420-NON-REDUCING HYDROGENASE VHU SUBUNIT G"/>
    <property type="match status" value="1"/>
</dbReference>
<dbReference type="Gene3D" id="3.40.50.700">
    <property type="entry name" value="NADH:ubiquinone oxidoreductase-like, 20kDa subunit"/>
    <property type="match status" value="1"/>
</dbReference>
<dbReference type="AlphaFoldDB" id="A0A7C4HAW4"/>